<evidence type="ECO:0000256" key="1">
    <source>
        <dbReference type="HAMAP-Rule" id="MF_00095"/>
    </source>
</evidence>
<organism evidence="4 5">
    <name type="scientific">Planktomarina temperata RCA23</name>
    <dbReference type="NCBI Taxonomy" id="666509"/>
    <lineage>
        <taxon>Bacteria</taxon>
        <taxon>Pseudomonadati</taxon>
        <taxon>Pseudomonadota</taxon>
        <taxon>Alphaproteobacteria</taxon>
        <taxon>Rhodobacterales</taxon>
        <taxon>Paracoccaceae</taxon>
        <taxon>Planktomarina</taxon>
    </lineage>
</organism>
<dbReference type="InterPro" id="IPR041465">
    <property type="entry name" value="SfsA_N"/>
</dbReference>
<name>A0AAN0VHA8_9RHOB</name>
<dbReference type="Gene3D" id="2.40.50.580">
    <property type="match status" value="1"/>
</dbReference>
<dbReference type="PANTHER" id="PTHR30545:SF2">
    <property type="entry name" value="SUGAR FERMENTATION STIMULATION PROTEIN A"/>
    <property type="match status" value="1"/>
</dbReference>
<proteinExistence type="inferred from homology"/>
<feature type="domain" description="Sugar fermentation stimulation protein C-terminal" evidence="2">
    <location>
        <begin position="84"/>
        <end position="222"/>
    </location>
</feature>
<evidence type="ECO:0000259" key="2">
    <source>
        <dbReference type="Pfam" id="PF03749"/>
    </source>
</evidence>
<gene>
    <name evidence="1 4" type="primary">sfsA</name>
    <name evidence="4" type="ORF">RCA23_c03390</name>
</gene>
<accession>A0AAN0VHA8</accession>
<evidence type="ECO:0000259" key="3">
    <source>
        <dbReference type="Pfam" id="PF17746"/>
    </source>
</evidence>
<dbReference type="GO" id="GO:0003677">
    <property type="term" value="F:DNA binding"/>
    <property type="evidence" value="ECO:0007669"/>
    <property type="project" value="InterPro"/>
</dbReference>
<reference evidence="4 5" key="1">
    <citation type="journal article" date="2014" name="ISME J.">
        <title>Adaptation of an abundant Roseobacter RCA organism to pelagic systems revealed by genomic and transcriptomic analyses.</title>
        <authorList>
            <person name="Voget S."/>
            <person name="Wemheuer B."/>
            <person name="Brinkhoff T."/>
            <person name="Vollmers J."/>
            <person name="Dietrich S."/>
            <person name="Giebel H.A."/>
            <person name="Beardsley C."/>
            <person name="Sardemann C."/>
            <person name="Bakenhus I."/>
            <person name="Billerbeck S."/>
            <person name="Daniel R."/>
            <person name="Simon M."/>
        </authorList>
    </citation>
    <scope>NUCLEOTIDE SEQUENCE [LARGE SCALE GENOMIC DNA]</scope>
    <source>
        <strain evidence="4 5">RCA23</strain>
    </source>
</reference>
<dbReference type="Pfam" id="PF03749">
    <property type="entry name" value="SfsA"/>
    <property type="match status" value="1"/>
</dbReference>
<dbReference type="CDD" id="cd22359">
    <property type="entry name" value="SfsA-like_bacterial"/>
    <property type="match status" value="1"/>
</dbReference>
<protein>
    <recommendedName>
        <fullName evidence="1">Sugar fermentation stimulation protein homolog</fullName>
    </recommendedName>
</protein>
<dbReference type="InterPro" id="IPR005224">
    <property type="entry name" value="SfsA"/>
</dbReference>
<comment type="similarity">
    <text evidence="1">Belongs to the SfsA family.</text>
</comment>
<dbReference type="KEGG" id="ptp:RCA23_c03390"/>
<dbReference type="AlphaFoldDB" id="A0AAN0VHA8"/>
<dbReference type="InterPro" id="IPR040452">
    <property type="entry name" value="SfsA_C"/>
</dbReference>
<evidence type="ECO:0000313" key="4">
    <source>
        <dbReference type="EMBL" id="AII85901.1"/>
    </source>
</evidence>
<dbReference type="EMBL" id="CP003984">
    <property type="protein sequence ID" value="AII85901.1"/>
    <property type="molecule type" value="Genomic_DNA"/>
</dbReference>
<sequence>MRFQTPLVPGRLIKRYKRFLADVILDDGRQVTAHCANPGAMIGLKEPGLRVWLEPNDDPKKKLKFGWRVAQLDTGAWVGIDTSLPNKIIHEALRDQKIAELAEYDTIRPEQKYGANSRVDFLLSAPALPEAYVEVKNVHLWRSGDWAEFPDTVTARGLKHLGVLGDMAEAGHLAVLIYCVQHTGCARFRLAEDLDPAYAEACKRALQRGVEMLCYSCAVSHEQITLERALPLDLPAPGQG</sequence>
<dbReference type="PANTHER" id="PTHR30545">
    <property type="entry name" value="SUGAR FERMENTATION STIMULATION PROTEIN A"/>
    <property type="match status" value="1"/>
</dbReference>
<keyword evidence="5" id="KW-1185">Reference proteome</keyword>
<dbReference type="Gene3D" id="3.40.1350.60">
    <property type="match status" value="1"/>
</dbReference>
<dbReference type="Proteomes" id="UP000028680">
    <property type="component" value="Chromosome"/>
</dbReference>
<dbReference type="NCBIfam" id="TIGR00230">
    <property type="entry name" value="sfsA"/>
    <property type="match status" value="1"/>
</dbReference>
<dbReference type="Pfam" id="PF17746">
    <property type="entry name" value="SfsA_N"/>
    <property type="match status" value="1"/>
</dbReference>
<dbReference type="RefSeq" id="WP_044048776.1">
    <property type="nucleotide sequence ID" value="NZ_CP003984.1"/>
</dbReference>
<feature type="domain" description="SfsA N-terminal OB" evidence="3">
    <location>
        <begin position="13"/>
        <end position="80"/>
    </location>
</feature>
<evidence type="ECO:0000313" key="5">
    <source>
        <dbReference type="Proteomes" id="UP000028680"/>
    </source>
</evidence>
<dbReference type="HAMAP" id="MF_00095">
    <property type="entry name" value="SfsA"/>
    <property type="match status" value="1"/>
</dbReference>